<evidence type="ECO:0000256" key="1">
    <source>
        <dbReference type="SAM" id="MobiDB-lite"/>
    </source>
</evidence>
<dbReference type="Proteomes" id="UP001603857">
    <property type="component" value="Unassembled WGS sequence"/>
</dbReference>
<dbReference type="AlphaFoldDB" id="A0ABD1L811"/>
<proteinExistence type="predicted"/>
<name>A0ABD1L811_9FABA</name>
<accession>A0ABD1L811</accession>
<evidence type="ECO:0000313" key="3">
    <source>
        <dbReference type="Proteomes" id="UP001603857"/>
    </source>
</evidence>
<comment type="caution">
    <text evidence="2">The sequence shown here is derived from an EMBL/GenBank/DDBJ whole genome shotgun (WGS) entry which is preliminary data.</text>
</comment>
<feature type="region of interest" description="Disordered" evidence="1">
    <location>
        <begin position="120"/>
        <end position="145"/>
    </location>
</feature>
<keyword evidence="3" id="KW-1185">Reference proteome</keyword>
<evidence type="ECO:0000313" key="2">
    <source>
        <dbReference type="EMBL" id="KAL2319145.1"/>
    </source>
</evidence>
<sequence>MEQCRQGKSAKWIRNLGKRIGYEGWARGTQSRTPRLSVDCSSYLRGESGSSRAGRGMDWEWALRGLFPGSRTSTDEGVDPSVQVPSDCFLCGCLVFWRKNPSSLSRLSIVSSPLQALDETTAKGTGLAESAGKEDLVEFDSSPTL</sequence>
<organism evidence="2 3">
    <name type="scientific">Flemingia macrophylla</name>
    <dbReference type="NCBI Taxonomy" id="520843"/>
    <lineage>
        <taxon>Eukaryota</taxon>
        <taxon>Viridiplantae</taxon>
        <taxon>Streptophyta</taxon>
        <taxon>Embryophyta</taxon>
        <taxon>Tracheophyta</taxon>
        <taxon>Spermatophyta</taxon>
        <taxon>Magnoliopsida</taxon>
        <taxon>eudicotyledons</taxon>
        <taxon>Gunneridae</taxon>
        <taxon>Pentapetalae</taxon>
        <taxon>rosids</taxon>
        <taxon>fabids</taxon>
        <taxon>Fabales</taxon>
        <taxon>Fabaceae</taxon>
        <taxon>Papilionoideae</taxon>
        <taxon>50 kb inversion clade</taxon>
        <taxon>NPAAA clade</taxon>
        <taxon>indigoferoid/millettioid clade</taxon>
        <taxon>Phaseoleae</taxon>
        <taxon>Flemingia</taxon>
    </lineage>
</organism>
<reference evidence="2 3" key="1">
    <citation type="submission" date="2024-08" db="EMBL/GenBank/DDBJ databases">
        <title>Insights into the chromosomal genome structure of Flemingia macrophylla.</title>
        <authorList>
            <person name="Ding Y."/>
            <person name="Zhao Y."/>
            <person name="Bi W."/>
            <person name="Wu M."/>
            <person name="Zhao G."/>
            <person name="Gong Y."/>
            <person name="Li W."/>
            <person name="Zhang P."/>
        </authorList>
    </citation>
    <scope>NUCLEOTIDE SEQUENCE [LARGE SCALE GENOMIC DNA]</scope>
    <source>
        <strain evidence="2">DYQJB</strain>
        <tissue evidence="2">Leaf</tissue>
    </source>
</reference>
<gene>
    <name evidence="2" type="ORF">Fmac_033021</name>
</gene>
<protein>
    <submittedName>
        <fullName evidence="2">Uncharacterized protein</fullName>
    </submittedName>
</protein>
<dbReference type="EMBL" id="JBGMDY010000011">
    <property type="protein sequence ID" value="KAL2319145.1"/>
    <property type="molecule type" value="Genomic_DNA"/>
</dbReference>